<dbReference type="EMBL" id="LR134173">
    <property type="protein sequence ID" value="VEB37486.1"/>
    <property type="molecule type" value="Genomic_DNA"/>
</dbReference>
<dbReference type="RefSeq" id="WP_028380575.1">
    <property type="nucleotide sequence ID" value="NZ_CAAAIT010000001.1"/>
</dbReference>
<organism evidence="1 2">
    <name type="scientific">Legionella cherrii</name>
    <dbReference type="NCBI Taxonomy" id="28084"/>
    <lineage>
        <taxon>Bacteria</taxon>
        <taxon>Pseudomonadati</taxon>
        <taxon>Pseudomonadota</taxon>
        <taxon>Gammaproteobacteria</taxon>
        <taxon>Legionellales</taxon>
        <taxon>Legionellaceae</taxon>
        <taxon>Legionella</taxon>
    </lineage>
</organism>
<keyword evidence="2" id="KW-1185">Reference proteome</keyword>
<reference evidence="1 2" key="1">
    <citation type="submission" date="2018-12" db="EMBL/GenBank/DDBJ databases">
        <authorList>
            <consortium name="Pathogen Informatics"/>
        </authorList>
    </citation>
    <scope>NUCLEOTIDE SEQUENCE [LARGE SCALE GENOMIC DNA]</scope>
    <source>
        <strain evidence="1 2">NCTC11976</strain>
    </source>
</reference>
<evidence type="ECO:0000313" key="1">
    <source>
        <dbReference type="EMBL" id="VEB37486.1"/>
    </source>
</evidence>
<evidence type="ECO:0000313" key="2">
    <source>
        <dbReference type="Proteomes" id="UP000277577"/>
    </source>
</evidence>
<proteinExistence type="predicted"/>
<dbReference type="Proteomes" id="UP000277577">
    <property type="component" value="Chromosome"/>
</dbReference>
<gene>
    <name evidence="1" type="ORF">NCTC11976_02241</name>
</gene>
<accession>A0ABY6T776</accession>
<name>A0ABY6T776_9GAMM</name>
<sequence length="69" mass="7817">MRWTLEAEALKEIDAILERFVPEPLNPKFMAPPKESEMIESAGVMNWSLEPFVAIRGITGDTKHACLLF</sequence>
<protein>
    <submittedName>
        <fullName evidence="1">Uncharacterized protein</fullName>
    </submittedName>
</protein>